<dbReference type="Proteomes" id="UP000220959">
    <property type="component" value="Unassembled WGS sequence"/>
</dbReference>
<protein>
    <submittedName>
        <fullName evidence="1">Uncharacterized protein</fullName>
    </submittedName>
</protein>
<comment type="caution">
    <text evidence="1">The sequence shown here is derived from an EMBL/GenBank/DDBJ whole genome shotgun (WGS) entry which is preliminary data.</text>
</comment>
<gene>
    <name evidence="1" type="ORF">CGS49_11270</name>
</gene>
<proteinExistence type="predicted"/>
<accession>A0ACC9CXK8</accession>
<organism evidence="1 2">
    <name type="scientific">Faecalibacterium langellae</name>
    <dbReference type="NCBI Taxonomy" id="3435293"/>
    <lineage>
        <taxon>Bacteria</taxon>
        <taxon>Bacillati</taxon>
        <taxon>Bacillota</taxon>
        <taxon>Clostridia</taxon>
        <taxon>Eubacteriales</taxon>
        <taxon>Oscillospiraceae</taxon>
        <taxon>Faecalibacterium</taxon>
    </lineage>
</organism>
<evidence type="ECO:0000313" key="1">
    <source>
        <dbReference type="EMBL" id="PDX60557.1"/>
    </source>
</evidence>
<name>A0ACC9CXK8_9FIRM</name>
<reference evidence="1 2" key="1">
    <citation type="journal article" date="2017" name="Front. Microbiol.">
        <title>New Insights into the Diversity of the Genus Faecalibacterium.</title>
        <authorList>
            <person name="Benevides L."/>
            <person name="Burman S."/>
            <person name="Martin R."/>
            <person name="Robert V."/>
            <person name="Thomas M."/>
            <person name="Miquel S."/>
            <person name="Chain F."/>
            <person name="Sokol H."/>
            <person name="Bermudez-Humaran L.G."/>
            <person name="Morrison M."/>
            <person name="Langella P."/>
            <person name="Azevedo V.A."/>
            <person name="Chatel J.M."/>
            <person name="Soares S."/>
        </authorList>
    </citation>
    <scope>NUCLEOTIDE SEQUENCE [LARGE SCALE GENOMIC DNA]</scope>
    <source>
        <strain evidence="2">CNCM I-4541</strain>
    </source>
</reference>
<keyword evidence="2" id="KW-1185">Reference proteome</keyword>
<evidence type="ECO:0000313" key="2">
    <source>
        <dbReference type="Proteomes" id="UP000220959"/>
    </source>
</evidence>
<dbReference type="EMBL" id="NMTR01000021">
    <property type="protein sequence ID" value="PDX60557.1"/>
    <property type="molecule type" value="Genomic_DNA"/>
</dbReference>
<sequence>MKNVLHYKGYSAKPEYSAEDQVFYGKILGIDDLVDFYTENAKELEQEFHAAVDDYLAFCQEVGKQPQKEFSGTFNVRISPELHRKAFRKAQEDGIALNKVVENALTEYLSPAWHENRTVILPEEMAKMYSAEEQTVDTAPDDASHLALWKRNWTVVNGRTEMKKRC</sequence>